<dbReference type="PROSITE" id="PS50126">
    <property type="entry name" value="S1"/>
    <property type="match status" value="1"/>
</dbReference>
<comment type="caution">
    <text evidence="9">The sequence shown here is derived from an EMBL/GenBank/DDBJ whole genome shotgun (WGS) entry which is preliminary data.</text>
</comment>
<comment type="catalytic activity">
    <reaction evidence="1">
        <text>Exonucleolytic cleavage in the 3'- to 5'-direction to yield nucleoside 5'-phosphates.</text>
        <dbReference type="EC" id="3.1.13.1"/>
    </reaction>
</comment>
<evidence type="ECO:0000256" key="7">
    <source>
        <dbReference type="ARBA" id="ARBA00022884"/>
    </source>
</evidence>
<evidence type="ECO:0000313" key="9">
    <source>
        <dbReference type="EMBL" id="PIR46062.1"/>
    </source>
</evidence>
<accession>A0A2H0RHM9</accession>
<evidence type="ECO:0000256" key="1">
    <source>
        <dbReference type="ARBA" id="ARBA00001849"/>
    </source>
</evidence>
<gene>
    <name evidence="9" type="ORF">COV08_01435</name>
</gene>
<evidence type="ECO:0000256" key="4">
    <source>
        <dbReference type="ARBA" id="ARBA00022722"/>
    </source>
</evidence>
<dbReference type="Gene3D" id="2.40.50.140">
    <property type="entry name" value="Nucleic acid-binding proteins"/>
    <property type="match status" value="1"/>
</dbReference>
<dbReference type="SUPFAM" id="SSF50249">
    <property type="entry name" value="Nucleic acid-binding proteins"/>
    <property type="match status" value="2"/>
</dbReference>
<sequence>MTVKTKTPPLKEKLVVDSTMLEMPFPAEVLAEAEQTARQGAALIEAEAPKRRDFRGLPTFTIDPARAKDFDDALSVRLLPPGADGRPTYEIGVHIADVAFYVRPGTALDNEARKRATSIYLVDRVIPMLPPALSDDLCSLKPNEDRLAFSAVFTLDDQANILNEWFGRTVIRSSRRFTYEEVEKITLAGEGEYFAELHILKTLAGCLDQKKIRAGALAFEEDEYLFEVDAEGKPISIIKEERMVSHKLVEDFMLLANRQVAAHVSKLVKHRDHAFVYRIHDAPNPDKMNDFINFIKLFGYRQFNGQRKLTPQILNAWLKTLAGKPEEDILNDAAVRAMSRAAYSTKNIGHFGLAFKHYTHFTSPIRRYPDVLVHRLLDYYLRGQRLPEGWLAELDELCVKAGEREQFATVAERDSIKLAQCRYLEEHQGKVFDGVVAWMADFGLFIEELSTGARGLARFRNLPKDYYLFDEKKMVVSGKRTKKTFRLGDQVKIRLLSADPVSRLIDFEVVLD</sequence>
<dbReference type="CDD" id="cd04471">
    <property type="entry name" value="S1_RNase_R"/>
    <property type="match status" value="1"/>
</dbReference>
<dbReference type="GO" id="GO:0005829">
    <property type="term" value="C:cytosol"/>
    <property type="evidence" value="ECO:0007669"/>
    <property type="project" value="TreeGrafter"/>
</dbReference>
<keyword evidence="5" id="KW-0378">Hydrolase</keyword>
<dbReference type="InterPro" id="IPR004476">
    <property type="entry name" value="RNase_II/RNase_R"/>
</dbReference>
<dbReference type="Proteomes" id="UP000230431">
    <property type="component" value="Unassembled WGS sequence"/>
</dbReference>
<dbReference type="PANTHER" id="PTHR23355">
    <property type="entry name" value="RIBONUCLEASE"/>
    <property type="match status" value="1"/>
</dbReference>
<dbReference type="NCBIfam" id="TIGR00358">
    <property type="entry name" value="3_prime_RNase"/>
    <property type="match status" value="1"/>
</dbReference>
<dbReference type="Pfam" id="PF00773">
    <property type="entry name" value="RNB"/>
    <property type="match status" value="1"/>
</dbReference>
<dbReference type="InterPro" id="IPR003029">
    <property type="entry name" value="S1_domain"/>
</dbReference>
<dbReference type="EC" id="3.1.13.1" evidence="2"/>
<keyword evidence="6" id="KW-0269">Exonuclease</keyword>
<keyword evidence="3" id="KW-0963">Cytoplasm</keyword>
<keyword evidence="4" id="KW-0540">Nuclease</keyword>
<dbReference type="GO" id="GO:0006402">
    <property type="term" value="P:mRNA catabolic process"/>
    <property type="evidence" value="ECO:0007669"/>
    <property type="project" value="TreeGrafter"/>
</dbReference>
<dbReference type="PROSITE" id="PS01175">
    <property type="entry name" value="RIBONUCLEASE_II"/>
    <property type="match status" value="1"/>
</dbReference>
<dbReference type="PANTHER" id="PTHR23355:SF9">
    <property type="entry name" value="DIS3-LIKE EXONUCLEASE 2"/>
    <property type="match status" value="1"/>
</dbReference>
<evidence type="ECO:0000256" key="6">
    <source>
        <dbReference type="ARBA" id="ARBA00022839"/>
    </source>
</evidence>
<evidence type="ECO:0000313" key="10">
    <source>
        <dbReference type="Proteomes" id="UP000230431"/>
    </source>
</evidence>
<dbReference type="EMBL" id="PCYK01000012">
    <property type="protein sequence ID" value="PIR46062.1"/>
    <property type="molecule type" value="Genomic_DNA"/>
</dbReference>
<name>A0A2H0RHM9_9BACT</name>
<dbReference type="GO" id="GO:0008859">
    <property type="term" value="F:exoribonuclease II activity"/>
    <property type="evidence" value="ECO:0007669"/>
    <property type="project" value="UniProtKB-EC"/>
</dbReference>
<evidence type="ECO:0000256" key="3">
    <source>
        <dbReference type="ARBA" id="ARBA00022490"/>
    </source>
</evidence>
<evidence type="ECO:0000259" key="8">
    <source>
        <dbReference type="PROSITE" id="PS50126"/>
    </source>
</evidence>
<dbReference type="InterPro" id="IPR012340">
    <property type="entry name" value="NA-bd_OB-fold"/>
</dbReference>
<dbReference type="AlphaFoldDB" id="A0A2H0RHM9"/>
<proteinExistence type="predicted"/>
<dbReference type="SMART" id="SM00955">
    <property type="entry name" value="RNB"/>
    <property type="match status" value="1"/>
</dbReference>
<keyword evidence="7" id="KW-0694">RNA-binding</keyword>
<dbReference type="InterPro" id="IPR001900">
    <property type="entry name" value="RNase_II/R"/>
</dbReference>
<organism evidence="9 10">
    <name type="scientific">Candidatus Vogelbacteria bacterium CG10_big_fil_rev_8_21_14_0_10_49_38</name>
    <dbReference type="NCBI Taxonomy" id="1975043"/>
    <lineage>
        <taxon>Bacteria</taxon>
        <taxon>Candidatus Vogeliibacteriota</taxon>
    </lineage>
</organism>
<protein>
    <recommendedName>
        <fullName evidence="2">exoribonuclease II</fullName>
        <ecNumber evidence="2">3.1.13.1</ecNumber>
    </recommendedName>
</protein>
<feature type="domain" description="S1 motif" evidence="8">
    <location>
        <begin position="429"/>
        <end position="512"/>
    </location>
</feature>
<dbReference type="InterPro" id="IPR050180">
    <property type="entry name" value="RNR_Ribonuclease"/>
</dbReference>
<reference evidence="9 10" key="1">
    <citation type="submission" date="2017-09" db="EMBL/GenBank/DDBJ databases">
        <title>Depth-based differentiation of microbial function through sediment-hosted aquifers and enrichment of novel symbionts in the deep terrestrial subsurface.</title>
        <authorList>
            <person name="Probst A.J."/>
            <person name="Ladd B."/>
            <person name="Jarett J.K."/>
            <person name="Geller-Mcgrath D.E."/>
            <person name="Sieber C.M."/>
            <person name="Emerson J.B."/>
            <person name="Anantharaman K."/>
            <person name="Thomas B.C."/>
            <person name="Malmstrom R."/>
            <person name="Stieglmeier M."/>
            <person name="Klingl A."/>
            <person name="Woyke T."/>
            <person name="Ryan C.M."/>
            <person name="Banfield J.F."/>
        </authorList>
    </citation>
    <scope>NUCLEOTIDE SEQUENCE [LARGE SCALE GENOMIC DNA]</scope>
    <source>
        <strain evidence="9">CG10_big_fil_rev_8_21_14_0_10_49_38</strain>
    </source>
</reference>
<evidence type="ECO:0000256" key="5">
    <source>
        <dbReference type="ARBA" id="ARBA00022801"/>
    </source>
</evidence>
<evidence type="ECO:0000256" key="2">
    <source>
        <dbReference type="ARBA" id="ARBA00012163"/>
    </source>
</evidence>
<dbReference type="GO" id="GO:0003723">
    <property type="term" value="F:RNA binding"/>
    <property type="evidence" value="ECO:0007669"/>
    <property type="project" value="UniProtKB-KW"/>
</dbReference>
<dbReference type="InterPro" id="IPR022966">
    <property type="entry name" value="RNase_II/R_CS"/>
</dbReference>